<dbReference type="Gene3D" id="1.10.555.10">
    <property type="entry name" value="Rho GTPase activation protein"/>
    <property type="match status" value="1"/>
</dbReference>
<feature type="domain" description="Rho-GAP" evidence="2">
    <location>
        <begin position="108"/>
        <end position="230"/>
    </location>
</feature>
<proteinExistence type="predicted"/>
<dbReference type="SUPFAM" id="SSF48350">
    <property type="entry name" value="GTPase activation domain, GAP"/>
    <property type="match status" value="1"/>
</dbReference>
<dbReference type="Pfam" id="PF00620">
    <property type="entry name" value="RhoGAP"/>
    <property type="match status" value="1"/>
</dbReference>
<dbReference type="InterPro" id="IPR000198">
    <property type="entry name" value="RhoGAP_dom"/>
</dbReference>
<accession>A0A8D1N4S6</accession>
<dbReference type="InterPro" id="IPR008936">
    <property type="entry name" value="Rho_GTPase_activation_prot"/>
</dbReference>
<dbReference type="SMART" id="SM00324">
    <property type="entry name" value="RhoGAP"/>
    <property type="match status" value="1"/>
</dbReference>
<evidence type="ECO:0000259" key="2">
    <source>
        <dbReference type="SMART" id="SM00324"/>
    </source>
</evidence>
<dbReference type="PANTHER" id="PTHR46075:SF1">
    <property type="entry name" value="N-CHIMAERIN"/>
    <property type="match status" value="1"/>
</dbReference>
<dbReference type="InterPro" id="IPR051854">
    <property type="entry name" value="Rho-type_GAP"/>
</dbReference>
<reference evidence="3" key="1">
    <citation type="submission" date="2025-08" db="UniProtKB">
        <authorList>
            <consortium name="Ensembl"/>
        </authorList>
    </citation>
    <scope>IDENTIFICATION</scope>
</reference>
<evidence type="ECO:0000313" key="3">
    <source>
        <dbReference type="Ensembl" id="ENSSSCP00050031348.1"/>
    </source>
</evidence>
<dbReference type="GO" id="GO:0007165">
    <property type="term" value="P:signal transduction"/>
    <property type="evidence" value="ECO:0007669"/>
    <property type="project" value="InterPro"/>
</dbReference>
<sequence>MTDGLIVLYIDIETKSAGYIAKIMRNPISEHTGHTTLNRGPAQQKHTPVLKETHDEKDSIGQDGVSEKRLTALVRRATLKENEQIPRQVHSFRVHKYRGPHWYEYYASFMLGLIETESRDFNSEGLHGISGFSDLIKDVKMVFDRDDEKAGISVNVTETTAPAHCKIFWYLMVHLKRVTLHEKENLMNAESLGIVFSPTLMRFPKLDGITTLNNIQYQRLLIISRITNQN</sequence>
<keyword evidence="1" id="KW-0343">GTPase activation</keyword>
<dbReference type="AlphaFoldDB" id="A0A8D1N4S6"/>
<dbReference type="PANTHER" id="PTHR46075">
    <property type="entry name" value="CHIMERIN FAMILY MEMBER"/>
    <property type="match status" value="1"/>
</dbReference>
<organism evidence="3 4">
    <name type="scientific">Sus scrofa</name>
    <name type="common">Pig</name>
    <dbReference type="NCBI Taxonomy" id="9823"/>
    <lineage>
        <taxon>Eukaryota</taxon>
        <taxon>Metazoa</taxon>
        <taxon>Chordata</taxon>
        <taxon>Craniata</taxon>
        <taxon>Vertebrata</taxon>
        <taxon>Euteleostomi</taxon>
        <taxon>Mammalia</taxon>
        <taxon>Eutheria</taxon>
        <taxon>Laurasiatheria</taxon>
        <taxon>Artiodactyla</taxon>
        <taxon>Suina</taxon>
        <taxon>Suidae</taxon>
        <taxon>Sus</taxon>
    </lineage>
</organism>
<dbReference type="Proteomes" id="UP000694571">
    <property type="component" value="Unplaced"/>
</dbReference>
<dbReference type="GO" id="GO:0005096">
    <property type="term" value="F:GTPase activator activity"/>
    <property type="evidence" value="ECO:0007669"/>
    <property type="project" value="UniProtKB-KW"/>
</dbReference>
<evidence type="ECO:0000313" key="4">
    <source>
        <dbReference type="Proteomes" id="UP000694571"/>
    </source>
</evidence>
<name>A0A8D1N4S6_PIG</name>
<dbReference type="Ensembl" id="ENSSSCT00050072849.1">
    <property type="protein sequence ID" value="ENSSSCP00050031348.1"/>
    <property type="gene ID" value="ENSSSCG00050053481.1"/>
</dbReference>
<evidence type="ECO:0000256" key="1">
    <source>
        <dbReference type="ARBA" id="ARBA00022468"/>
    </source>
</evidence>
<protein>
    <recommendedName>
        <fullName evidence="2">Rho-GAP domain-containing protein</fullName>
    </recommendedName>
</protein>